<keyword evidence="4" id="KW-1185">Reference proteome</keyword>
<dbReference type="InterPro" id="IPR011047">
    <property type="entry name" value="Quinoprotein_ADH-like_sf"/>
</dbReference>
<dbReference type="OMA" id="ELFMAFH"/>
<dbReference type="InterPro" id="IPR042099">
    <property type="entry name" value="ANL_N_sf"/>
</dbReference>
<evidence type="ECO:0000313" key="4">
    <source>
        <dbReference type="Proteomes" id="UP001142055"/>
    </source>
</evidence>
<evidence type="ECO:0000259" key="2">
    <source>
        <dbReference type="Pfam" id="PF13570"/>
    </source>
</evidence>
<dbReference type="InterPro" id="IPR002372">
    <property type="entry name" value="PQQ_rpt_dom"/>
</dbReference>
<name>A0A9Q0MHC1_BLOTA</name>
<dbReference type="Pfam" id="PF13570">
    <property type="entry name" value="Beta-prop_ACSF4"/>
    <property type="match status" value="1"/>
</dbReference>
<dbReference type="SUPFAM" id="SSF50998">
    <property type="entry name" value="Quinoprotein alcohol dehydrogenase-like"/>
    <property type="match status" value="1"/>
</dbReference>
<feature type="domain" description="AMP-dependent synthetase/ligase" evidence="1">
    <location>
        <begin position="228"/>
        <end position="375"/>
    </location>
</feature>
<dbReference type="Gene3D" id="3.40.50.12780">
    <property type="entry name" value="N-terminal domain of ligase-like"/>
    <property type="match status" value="1"/>
</dbReference>
<dbReference type="SMART" id="SM00564">
    <property type="entry name" value="PQQ"/>
    <property type="match status" value="3"/>
</dbReference>
<dbReference type="SUPFAM" id="SSF56801">
    <property type="entry name" value="Acetyl-CoA synthetase-like"/>
    <property type="match status" value="1"/>
</dbReference>
<sequence>MDRLSIGDTLTDLLLDGQFQQLIKQSQKLSTDENYKLESPSIIYIDSDWNISEITYYNLLEHSQYISKKMSSVLINNPIYIENIIDDELKNVSLQIDPIVVIYGDCAQWTPVFMISINLVNCAFYSVDNLEELEQTFSKRFNCDLFNLFLCHRYRLNELENFLTEHKLKIKLSVDEIVQDYFFVHLKHENCLQSTRQDIEYIKIAYLISTSGTSSSIANHNDQKLSFKKFVFVPHKSIVSNILDFKVQFKLNCNDSIFITSPYTFDPSICDIFLGLSSWSKIILASKTIRHSPKNVRKIFHQFNVSHITITPSLWSRFTSSHEDVEWYSSLRNLNFGGELGIPFESIISTYLTKNKNIRVYNLYGLTEVSVWSSIFCLNEWVEQLRITQKQFYDDRQLRRMSQNDFVKINGIKCELRSIEQAILDEFGVNTTYNFQIEQCQALSGSWHNWKDSVIDLILIIAKRNNDDFKIEDIIEMNVIKHLCRNLTLPFAFQCYVIDRTNASTMLNKNGKLDYINLRNQNIKFDKKTLIPTQEYIESIIISILRASLNIDKVAIETIRAVQLRHLGMTSMIALQISMQIEQSFLFSVDGQNIFEIILEKNIDSIVQYVLQQIQLKVPKNNDANNYDKFQSTSTTTNHGNSKSALEILSRNDQQYNLPKFISNERSQIISSISIKHQWSVYMEECVDATPLLICDREKSKTYLIVASHSGLVLTFDPFVLDGFYRKLWSLQLLNRIEASPVASHDGKLVYVADYGGLFTAIWAENGKVAWNYQTNDTIKCTATLVNGKQKVVICGSYDQHLYCWCQNTGKLFWRINVNNSAIFASPVVINNDMLLCCTLNGSISTISLTDGSIQWKKTITRQNSPIFSTPLVTADRAIVAFTDGSIVCISTNDGLQYDWTVQINGLIFCSPITFQSSNMGQLAIYGTNGPDSVVCLCLNNGQIIWKVHFNSAVYSSPCLFEQTIIVVEKDRIMHILDYRTGQPYLIINKDNVTSAKLADQYQMPTHGQIFSSPIYQNGKLFIGSRDSCLHCFEIGFAIS</sequence>
<evidence type="ECO:0000259" key="1">
    <source>
        <dbReference type="Pfam" id="PF00501"/>
    </source>
</evidence>
<dbReference type="PANTHER" id="PTHR44394">
    <property type="entry name" value="BETA-ALANINE-ACTIVATING ENZYME"/>
    <property type="match status" value="1"/>
</dbReference>
<dbReference type="GO" id="GO:0043041">
    <property type="term" value="P:amino acid activation for nonribosomal peptide biosynthetic process"/>
    <property type="evidence" value="ECO:0007669"/>
    <property type="project" value="TreeGrafter"/>
</dbReference>
<organism evidence="3 4">
    <name type="scientific">Blomia tropicalis</name>
    <name type="common">Mite</name>
    <dbReference type="NCBI Taxonomy" id="40697"/>
    <lineage>
        <taxon>Eukaryota</taxon>
        <taxon>Metazoa</taxon>
        <taxon>Ecdysozoa</taxon>
        <taxon>Arthropoda</taxon>
        <taxon>Chelicerata</taxon>
        <taxon>Arachnida</taxon>
        <taxon>Acari</taxon>
        <taxon>Acariformes</taxon>
        <taxon>Sarcoptiformes</taxon>
        <taxon>Astigmata</taxon>
        <taxon>Glycyphagoidea</taxon>
        <taxon>Echimyopodidae</taxon>
        <taxon>Blomia</taxon>
    </lineage>
</organism>
<dbReference type="PANTHER" id="PTHR44394:SF1">
    <property type="entry name" value="BETA-ALANINE-ACTIVATING ENZYME"/>
    <property type="match status" value="1"/>
</dbReference>
<reference evidence="3" key="1">
    <citation type="submission" date="2022-12" db="EMBL/GenBank/DDBJ databases">
        <title>Genome assemblies of Blomia tropicalis.</title>
        <authorList>
            <person name="Cui Y."/>
        </authorList>
    </citation>
    <scope>NUCLEOTIDE SEQUENCE</scope>
    <source>
        <tissue evidence="3">Adult mites</tissue>
    </source>
</reference>
<dbReference type="AlphaFoldDB" id="A0A9Q0MHC1"/>
<dbReference type="Proteomes" id="UP001142055">
    <property type="component" value="Chromosome 1"/>
</dbReference>
<proteinExistence type="predicted"/>
<comment type="caution">
    <text evidence="3">The sequence shown here is derived from an EMBL/GenBank/DDBJ whole genome shotgun (WGS) entry which is preliminary data.</text>
</comment>
<gene>
    <name evidence="3" type="ORF">RDWZM_003663</name>
</gene>
<dbReference type="InterPro" id="IPR000873">
    <property type="entry name" value="AMP-dep_synth/lig_dom"/>
</dbReference>
<dbReference type="Gene3D" id="2.130.10.10">
    <property type="entry name" value="YVTN repeat-like/Quinoprotein amine dehydrogenase"/>
    <property type="match status" value="1"/>
</dbReference>
<dbReference type="Pfam" id="PF00501">
    <property type="entry name" value="AMP-binding"/>
    <property type="match status" value="1"/>
</dbReference>
<dbReference type="InterPro" id="IPR015943">
    <property type="entry name" value="WD40/YVTN_repeat-like_dom_sf"/>
</dbReference>
<dbReference type="InterPro" id="IPR052091">
    <property type="entry name" value="Beta-ala_Activ/Resist"/>
</dbReference>
<evidence type="ECO:0000313" key="3">
    <source>
        <dbReference type="EMBL" id="KAJ6225118.1"/>
    </source>
</evidence>
<dbReference type="InterPro" id="IPR018391">
    <property type="entry name" value="PQQ_b-propeller_rpt"/>
</dbReference>
<dbReference type="EMBL" id="JAPWDV010000001">
    <property type="protein sequence ID" value="KAJ6225118.1"/>
    <property type="molecule type" value="Genomic_DNA"/>
</dbReference>
<accession>A0A9Q0MHC1</accession>
<protein>
    <submittedName>
        <fullName evidence="3">Uncharacterized protein</fullName>
    </submittedName>
</protein>
<feature type="domain" description="Pyrrolo-quinoline quinone repeat" evidence="2">
    <location>
        <begin position="683"/>
        <end position="1035"/>
    </location>
</feature>